<dbReference type="eggNOG" id="ENOG502RXNE">
    <property type="taxonomic scope" value="Eukaryota"/>
</dbReference>
<dbReference type="Pfam" id="PF08588">
    <property type="entry name" value="Duc1"/>
    <property type="match status" value="1"/>
</dbReference>
<feature type="compositionally biased region" description="Basic and acidic residues" evidence="1">
    <location>
        <begin position="301"/>
        <end position="319"/>
    </location>
</feature>
<evidence type="ECO:0000259" key="2">
    <source>
        <dbReference type="Pfam" id="PF08588"/>
    </source>
</evidence>
<protein>
    <submittedName>
        <fullName evidence="3">Bax-like protein</fullName>
    </submittedName>
</protein>
<sequence length="333" mass="36869">MPSPEDYRLVISAGTDYDAATHVPVRVNGSEPLHLAGPGGDVWLNVRIKNFRGDGPTTSAYFDTPLHKTNDDTYGIGLWFVPAEDHAVSGEDLQWGNDFDEPIRNHLPPGFGTALRIVKWWIDPGIDGDPYADKPYLYGPAVSSFNRVHVALDAAESDSKSDSKSDKKKDNVPTTDFGLWFDEGGDDAGRAWRQDIGCPGDDGEDGEVVGKARMKWALEKGSAAKWEWRHGAGYGMDFYNGYLDFDALALRLPGFQMPLLRFWDGQQDLRYVLRNKVTGQVYLAIVFKLEKIEGRGEDEDKTDKTDEIDKTDGGTKTDEAETAVPDVSADDVD</sequence>
<organism evidence="3 4">
    <name type="scientific">Ophiostoma piceae (strain UAMH 11346)</name>
    <name type="common">Sap stain fungus</name>
    <dbReference type="NCBI Taxonomy" id="1262450"/>
    <lineage>
        <taxon>Eukaryota</taxon>
        <taxon>Fungi</taxon>
        <taxon>Dikarya</taxon>
        <taxon>Ascomycota</taxon>
        <taxon>Pezizomycotina</taxon>
        <taxon>Sordariomycetes</taxon>
        <taxon>Sordariomycetidae</taxon>
        <taxon>Ophiostomatales</taxon>
        <taxon>Ophiostomataceae</taxon>
        <taxon>Ophiostoma</taxon>
    </lineage>
</organism>
<keyword evidence="4" id="KW-1185">Reference proteome</keyword>
<dbReference type="PANTHER" id="PTHR34826">
    <property type="entry name" value="UPF0590 PROTEIN C409.17C"/>
    <property type="match status" value="1"/>
</dbReference>
<feature type="domain" description="Domain of unknown function at the cortex 1" evidence="2">
    <location>
        <begin position="8"/>
        <end position="289"/>
    </location>
</feature>
<dbReference type="AlphaFoldDB" id="S3C9B4"/>
<dbReference type="EMBL" id="KE148148">
    <property type="protein sequence ID" value="EPE08536.1"/>
    <property type="molecule type" value="Genomic_DNA"/>
</dbReference>
<dbReference type="HOGENOM" id="CLU_047849_0_1_1"/>
<dbReference type="VEuPathDB" id="FungiDB:F503_04123"/>
<dbReference type="OrthoDB" id="2119945at2759"/>
<evidence type="ECO:0000313" key="4">
    <source>
        <dbReference type="Proteomes" id="UP000016923"/>
    </source>
</evidence>
<name>S3C9B4_OPHP1</name>
<gene>
    <name evidence="3" type="ORF">F503_04123</name>
</gene>
<proteinExistence type="predicted"/>
<accession>S3C9B4</accession>
<reference evidence="3 4" key="1">
    <citation type="journal article" date="2013" name="BMC Genomics">
        <title>The genome and transcriptome of the pine saprophyte Ophiostoma piceae, and a comparison with the bark beetle-associated pine pathogen Grosmannia clavigera.</title>
        <authorList>
            <person name="Haridas S."/>
            <person name="Wang Y."/>
            <person name="Lim L."/>
            <person name="Massoumi Alamouti S."/>
            <person name="Jackman S."/>
            <person name="Docking R."/>
            <person name="Robertson G."/>
            <person name="Birol I."/>
            <person name="Bohlmann J."/>
            <person name="Breuil C."/>
        </authorList>
    </citation>
    <scope>NUCLEOTIDE SEQUENCE [LARGE SCALE GENOMIC DNA]</scope>
    <source>
        <strain evidence="3 4">UAMH 11346</strain>
    </source>
</reference>
<dbReference type="STRING" id="1262450.S3C9B4"/>
<dbReference type="InterPro" id="IPR013897">
    <property type="entry name" value="Duc1"/>
</dbReference>
<feature type="region of interest" description="Disordered" evidence="1">
    <location>
        <begin position="296"/>
        <end position="333"/>
    </location>
</feature>
<dbReference type="PANTHER" id="PTHR34826:SF2">
    <property type="entry name" value="UPF0590 PROTEIN C409.17C"/>
    <property type="match status" value="1"/>
</dbReference>
<evidence type="ECO:0000256" key="1">
    <source>
        <dbReference type="SAM" id="MobiDB-lite"/>
    </source>
</evidence>
<dbReference type="Proteomes" id="UP000016923">
    <property type="component" value="Unassembled WGS sequence"/>
</dbReference>
<evidence type="ECO:0000313" key="3">
    <source>
        <dbReference type="EMBL" id="EPE08536.1"/>
    </source>
</evidence>
<dbReference type="OMA" id="NHELRYT"/>